<evidence type="ECO:0000313" key="12">
    <source>
        <dbReference type="Proteomes" id="UP000694865"/>
    </source>
</evidence>
<name>A0ABM0LX56_SACKO</name>
<dbReference type="InterPro" id="IPR038578">
    <property type="entry name" value="GT29-like_sf"/>
</dbReference>
<dbReference type="Pfam" id="PF00777">
    <property type="entry name" value="Glyco_transf_29"/>
    <property type="match status" value="1"/>
</dbReference>
<dbReference type="Gene3D" id="3.90.1480.20">
    <property type="entry name" value="Glycosyl transferase family 29"/>
    <property type="match status" value="1"/>
</dbReference>
<proteinExistence type="inferred from homology"/>
<keyword evidence="10" id="KW-0325">Glycoprotein</keyword>
<keyword evidence="4" id="KW-0808">Transferase</keyword>
<protein>
    <submittedName>
        <fullName evidence="13">Sia-alpha-2,3-Gal-beta-1,4-GlcNAc-R:alpha 2,8-sialyltransferase-like</fullName>
    </submittedName>
</protein>
<keyword evidence="3" id="KW-0328">Glycosyltransferase</keyword>
<dbReference type="Proteomes" id="UP000694865">
    <property type="component" value="Unplaced"/>
</dbReference>
<dbReference type="InterPro" id="IPR050943">
    <property type="entry name" value="Glycosyltr_29_Sialyltrsf"/>
</dbReference>
<keyword evidence="8" id="KW-0333">Golgi apparatus</keyword>
<evidence type="ECO:0000256" key="1">
    <source>
        <dbReference type="ARBA" id="ARBA00004323"/>
    </source>
</evidence>
<dbReference type="RefSeq" id="XP_006812347.1">
    <property type="nucleotide sequence ID" value="XM_006812284.1"/>
</dbReference>
<keyword evidence="7 11" id="KW-1133">Transmembrane helix</keyword>
<organism evidence="12 13">
    <name type="scientific">Saccoglossus kowalevskii</name>
    <name type="common">Acorn worm</name>
    <dbReference type="NCBI Taxonomy" id="10224"/>
    <lineage>
        <taxon>Eukaryota</taxon>
        <taxon>Metazoa</taxon>
        <taxon>Hemichordata</taxon>
        <taxon>Enteropneusta</taxon>
        <taxon>Harrimaniidae</taxon>
        <taxon>Saccoglossus</taxon>
    </lineage>
</organism>
<comment type="similarity">
    <text evidence="2">Belongs to the glycosyltransferase 29 family.</text>
</comment>
<accession>A0ABM0LX56</accession>
<evidence type="ECO:0000256" key="8">
    <source>
        <dbReference type="ARBA" id="ARBA00023034"/>
    </source>
</evidence>
<dbReference type="GeneID" id="100377859"/>
<keyword evidence="9 11" id="KW-0472">Membrane</keyword>
<evidence type="ECO:0000256" key="10">
    <source>
        <dbReference type="ARBA" id="ARBA00023180"/>
    </source>
</evidence>
<evidence type="ECO:0000256" key="5">
    <source>
        <dbReference type="ARBA" id="ARBA00022692"/>
    </source>
</evidence>
<gene>
    <name evidence="13" type="primary">LOC100377859</name>
</gene>
<evidence type="ECO:0000256" key="6">
    <source>
        <dbReference type="ARBA" id="ARBA00022968"/>
    </source>
</evidence>
<evidence type="ECO:0000256" key="2">
    <source>
        <dbReference type="ARBA" id="ARBA00006003"/>
    </source>
</evidence>
<evidence type="ECO:0000256" key="11">
    <source>
        <dbReference type="SAM" id="Phobius"/>
    </source>
</evidence>
<comment type="subcellular location">
    <subcellularLocation>
        <location evidence="1">Golgi apparatus membrane</location>
        <topology evidence="1">Single-pass type II membrane protein</topology>
    </subcellularLocation>
</comment>
<sequence length="418" mass="48648">MSKIGLRACPRLSRTRILVILCIFPLVTFFLSAIVPFRTAGSFSRRRDSGILNTDDHRRLLANAIIHNSSAIVSASNITFALPSPARRNQLKGVIDDENIEEMEDDAEINMTEIEEKIRISMQRPWKFNSTLLTNERRQMQRYFDPHGVISLTKKDVNIGSTIHFHYSHARYIFAVPRTMYNILPEQKHFQSQQFDTCAVVGNGGIMLHSNCGDEIDKHDFIIRCNFPEVSGFEKDVGQRTDLLTFNPSILDKKYERLFTVTTRMKFQSDLQRFGRVILWVPAFAHHHSIPTFRILLDYLDEVWELNKNLQVAIPGEFLDGMFRYWETKGITERRLSTGLVMYSIATGICREVHLYGFYPFKTYHGTQLSYHYDENFREKDYVENKKYHKMPTEFAYFQQMHALGGLKLTIGECNNDN</sequence>
<reference evidence="13" key="1">
    <citation type="submission" date="2025-08" db="UniProtKB">
        <authorList>
            <consortium name="RefSeq"/>
        </authorList>
    </citation>
    <scope>IDENTIFICATION</scope>
    <source>
        <tissue evidence="13">Testes</tissue>
    </source>
</reference>
<evidence type="ECO:0000313" key="13">
    <source>
        <dbReference type="RefSeq" id="XP_006812347.1"/>
    </source>
</evidence>
<evidence type="ECO:0000256" key="3">
    <source>
        <dbReference type="ARBA" id="ARBA00022676"/>
    </source>
</evidence>
<dbReference type="InterPro" id="IPR001675">
    <property type="entry name" value="Glyco_trans_29"/>
</dbReference>
<keyword evidence="5 11" id="KW-0812">Transmembrane</keyword>
<evidence type="ECO:0000256" key="4">
    <source>
        <dbReference type="ARBA" id="ARBA00022679"/>
    </source>
</evidence>
<evidence type="ECO:0000256" key="9">
    <source>
        <dbReference type="ARBA" id="ARBA00023136"/>
    </source>
</evidence>
<dbReference type="PANTHER" id="PTHR11987">
    <property type="entry name" value="ALPHA-2,8-SIALYLTRANSFERASE"/>
    <property type="match status" value="1"/>
</dbReference>
<keyword evidence="6" id="KW-0735">Signal-anchor</keyword>
<keyword evidence="12" id="KW-1185">Reference proteome</keyword>
<feature type="transmembrane region" description="Helical" evidence="11">
    <location>
        <begin position="17"/>
        <end position="37"/>
    </location>
</feature>
<evidence type="ECO:0000256" key="7">
    <source>
        <dbReference type="ARBA" id="ARBA00022989"/>
    </source>
</evidence>
<dbReference type="CDD" id="cd23970">
    <property type="entry name" value="GT29_ST8SIA3_oligo"/>
    <property type="match status" value="1"/>
</dbReference>
<dbReference type="PANTHER" id="PTHR11987:SF36">
    <property type="entry name" value="SIA-ALPHA-2,3-GAL-BETA-1,4-GLCNAC-R:ALPHA 2,8-SIALYLTRANSFERASE"/>
    <property type="match status" value="1"/>
</dbReference>